<protein>
    <recommendedName>
        <fullName evidence="2">NodB homology domain-containing protein</fullName>
    </recommendedName>
</protein>
<reference evidence="3 4" key="1">
    <citation type="journal article" date="2018" name="Nat. Biotechnol.">
        <title>A standardized bacterial taxonomy based on genome phylogeny substantially revises the tree of life.</title>
        <authorList>
            <person name="Parks D.H."/>
            <person name="Chuvochina M."/>
            <person name="Waite D.W."/>
            <person name="Rinke C."/>
            <person name="Skarshewski A."/>
            <person name="Chaumeil P.A."/>
            <person name="Hugenholtz P."/>
        </authorList>
    </citation>
    <scope>NUCLEOTIDE SEQUENCE [LARGE SCALE GENOMIC DNA]</scope>
    <source>
        <strain evidence="3">UBA10707</strain>
    </source>
</reference>
<dbReference type="PANTHER" id="PTHR10587:SF137">
    <property type="entry name" value="4-DEOXY-4-FORMAMIDO-L-ARABINOSE-PHOSPHOUNDECAPRENOL DEFORMYLASE ARND-RELATED"/>
    <property type="match status" value="1"/>
</dbReference>
<feature type="transmembrane region" description="Helical" evidence="1">
    <location>
        <begin position="12"/>
        <end position="35"/>
    </location>
</feature>
<organism evidence="3 4">
    <name type="scientific">Advenella kashmirensis</name>
    <dbReference type="NCBI Taxonomy" id="310575"/>
    <lineage>
        <taxon>Bacteria</taxon>
        <taxon>Pseudomonadati</taxon>
        <taxon>Pseudomonadota</taxon>
        <taxon>Betaproteobacteria</taxon>
        <taxon>Burkholderiales</taxon>
        <taxon>Alcaligenaceae</taxon>
    </lineage>
</organism>
<dbReference type="InterPro" id="IPR002509">
    <property type="entry name" value="NODB_dom"/>
</dbReference>
<feature type="transmembrane region" description="Helical" evidence="1">
    <location>
        <begin position="41"/>
        <end position="63"/>
    </location>
</feature>
<dbReference type="PROSITE" id="PS51677">
    <property type="entry name" value="NODB"/>
    <property type="match status" value="1"/>
</dbReference>
<proteinExistence type="predicted"/>
<dbReference type="EMBL" id="DOEK01000040">
    <property type="protein sequence ID" value="HBP31589.1"/>
    <property type="molecule type" value="Genomic_DNA"/>
</dbReference>
<dbReference type="SUPFAM" id="SSF88713">
    <property type="entry name" value="Glycoside hydrolase/deacetylase"/>
    <property type="match status" value="1"/>
</dbReference>
<dbReference type="InterPro" id="IPR050248">
    <property type="entry name" value="Polysacc_deacetylase_ArnD"/>
</dbReference>
<evidence type="ECO:0000313" key="3">
    <source>
        <dbReference type="EMBL" id="HBP31589.1"/>
    </source>
</evidence>
<keyword evidence="1" id="KW-0472">Membrane</keyword>
<keyword evidence="1" id="KW-1133">Transmembrane helix</keyword>
<dbReference type="Proteomes" id="UP000264036">
    <property type="component" value="Unassembled WGS sequence"/>
</dbReference>
<dbReference type="GO" id="GO:0016810">
    <property type="term" value="F:hydrolase activity, acting on carbon-nitrogen (but not peptide) bonds"/>
    <property type="evidence" value="ECO:0007669"/>
    <property type="project" value="InterPro"/>
</dbReference>
<name>A0A356LL48_9BURK</name>
<dbReference type="Pfam" id="PF01522">
    <property type="entry name" value="Polysacc_deac_1"/>
    <property type="match status" value="1"/>
</dbReference>
<dbReference type="Gene3D" id="3.20.20.370">
    <property type="entry name" value="Glycoside hydrolase/deacetylase"/>
    <property type="match status" value="1"/>
</dbReference>
<dbReference type="AlphaFoldDB" id="A0A356LL48"/>
<evidence type="ECO:0000259" key="2">
    <source>
        <dbReference type="PROSITE" id="PS51677"/>
    </source>
</evidence>
<dbReference type="GO" id="GO:0005975">
    <property type="term" value="P:carbohydrate metabolic process"/>
    <property type="evidence" value="ECO:0007669"/>
    <property type="project" value="InterPro"/>
</dbReference>
<feature type="domain" description="NodB homology" evidence="2">
    <location>
        <begin position="81"/>
        <end position="258"/>
    </location>
</feature>
<dbReference type="PANTHER" id="PTHR10587">
    <property type="entry name" value="GLYCOSYL TRANSFERASE-RELATED"/>
    <property type="match status" value="1"/>
</dbReference>
<dbReference type="InterPro" id="IPR011330">
    <property type="entry name" value="Glyco_hydro/deAcase_b/a-brl"/>
</dbReference>
<gene>
    <name evidence="3" type="ORF">DD666_19530</name>
</gene>
<sequence>MPVQINITVISWFRGHTLVAHLLVISLAVLLYWLWPVAAFLTVALYVAVLGVASMNMASNLFVDTLRHVRPDGGATGEPGGQIAISFDDSPTEGTAQVLAILKAHDVKATFFIVGAHAAARPELLRQIVQEGHAIGNHSYSHAHTLPFKRPATILADIQRCSETIAAITGVTPRMYRPPFGVVNPGIGQAVRASRLPCVGWSLRSFDTATARPARLLSRITGRLEPGAVVLLHDYPAVTPQILPDLLQEIKRRNFTCVLLSPETLQP</sequence>
<evidence type="ECO:0000313" key="4">
    <source>
        <dbReference type="Proteomes" id="UP000264036"/>
    </source>
</evidence>
<comment type="caution">
    <text evidence="3">The sequence shown here is derived from an EMBL/GenBank/DDBJ whole genome shotgun (WGS) entry which is preliminary data.</text>
</comment>
<accession>A0A356LL48</accession>
<evidence type="ECO:0000256" key="1">
    <source>
        <dbReference type="SAM" id="Phobius"/>
    </source>
</evidence>
<dbReference type="CDD" id="cd10917">
    <property type="entry name" value="CE4_NodB_like_6s_7s"/>
    <property type="match status" value="1"/>
</dbReference>
<keyword evidence="1" id="KW-0812">Transmembrane</keyword>